<protein>
    <recommendedName>
        <fullName evidence="9">Translocator protein</fullName>
    </recommendedName>
</protein>
<proteinExistence type="inferred from homology"/>
<feature type="transmembrane region" description="Helical" evidence="6">
    <location>
        <begin position="49"/>
        <end position="71"/>
    </location>
</feature>
<name>A0ABD0SBX6_LOXSC</name>
<dbReference type="GO" id="GO:0016020">
    <property type="term" value="C:membrane"/>
    <property type="evidence" value="ECO:0007669"/>
    <property type="project" value="UniProtKB-SubCell"/>
</dbReference>
<dbReference type="PIRSF" id="PIRSF005859">
    <property type="entry name" value="PBR"/>
    <property type="match status" value="1"/>
</dbReference>
<dbReference type="PANTHER" id="PTHR10057:SF0">
    <property type="entry name" value="TRANSLOCATOR PROTEIN"/>
    <property type="match status" value="1"/>
</dbReference>
<evidence type="ECO:0000256" key="3">
    <source>
        <dbReference type="ARBA" id="ARBA00022692"/>
    </source>
</evidence>
<evidence type="ECO:0000256" key="2">
    <source>
        <dbReference type="ARBA" id="ARBA00007524"/>
    </source>
</evidence>
<gene>
    <name evidence="7" type="ORF">ABMA28_009953</name>
</gene>
<comment type="caution">
    <text evidence="7">The sequence shown here is derived from an EMBL/GenBank/DDBJ whole genome shotgun (WGS) entry which is preliminary data.</text>
</comment>
<evidence type="ECO:0008006" key="9">
    <source>
        <dbReference type="Google" id="ProtNLM"/>
    </source>
</evidence>
<keyword evidence="3 6" id="KW-0812">Transmembrane</keyword>
<feature type="transmembrane region" description="Helical" evidence="6">
    <location>
        <begin position="77"/>
        <end position="98"/>
    </location>
</feature>
<dbReference type="EMBL" id="JBEDNZ010000024">
    <property type="protein sequence ID" value="KAL0811569.1"/>
    <property type="molecule type" value="Genomic_DNA"/>
</dbReference>
<evidence type="ECO:0000256" key="5">
    <source>
        <dbReference type="ARBA" id="ARBA00023136"/>
    </source>
</evidence>
<evidence type="ECO:0000256" key="4">
    <source>
        <dbReference type="ARBA" id="ARBA00022989"/>
    </source>
</evidence>
<keyword evidence="4 6" id="KW-1133">Transmembrane helix</keyword>
<comment type="subcellular location">
    <subcellularLocation>
        <location evidence="1">Membrane</location>
        <topology evidence="1">Multi-pass membrane protein</topology>
    </subcellularLocation>
</comment>
<evidence type="ECO:0000313" key="8">
    <source>
        <dbReference type="Proteomes" id="UP001549921"/>
    </source>
</evidence>
<accession>A0ABD0SBX6</accession>
<dbReference type="Gene3D" id="1.20.1260.100">
    <property type="entry name" value="TspO/MBR protein"/>
    <property type="match status" value="1"/>
</dbReference>
<dbReference type="GO" id="GO:0033013">
    <property type="term" value="P:tetrapyrrole metabolic process"/>
    <property type="evidence" value="ECO:0007669"/>
    <property type="project" value="UniProtKB-ARBA"/>
</dbReference>
<dbReference type="FunFam" id="1.20.1260.100:FF:000001">
    <property type="entry name" value="translocator protein 2"/>
    <property type="match status" value="1"/>
</dbReference>
<feature type="transmembrane region" description="Helical" evidence="6">
    <location>
        <begin position="138"/>
        <end position="158"/>
    </location>
</feature>
<feature type="transmembrane region" description="Helical" evidence="6">
    <location>
        <begin position="110"/>
        <end position="132"/>
    </location>
</feature>
<feature type="transmembrane region" description="Helical" evidence="6">
    <location>
        <begin position="6"/>
        <end position="28"/>
    </location>
</feature>
<dbReference type="PANTHER" id="PTHR10057">
    <property type="entry name" value="PERIPHERAL-TYPE BENZODIAZEPINE RECEPTOR"/>
    <property type="match status" value="1"/>
</dbReference>
<evidence type="ECO:0000256" key="6">
    <source>
        <dbReference type="SAM" id="Phobius"/>
    </source>
</evidence>
<dbReference type="InterPro" id="IPR004307">
    <property type="entry name" value="TspO_MBR"/>
</dbReference>
<evidence type="ECO:0000256" key="1">
    <source>
        <dbReference type="ARBA" id="ARBA00004141"/>
    </source>
</evidence>
<dbReference type="AlphaFoldDB" id="A0ABD0SBX6"/>
<organism evidence="7 8">
    <name type="scientific">Loxostege sticticalis</name>
    <name type="common">Beet webworm moth</name>
    <dbReference type="NCBI Taxonomy" id="481309"/>
    <lineage>
        <taxon>Eukaryota</taxon>
        <taxon>Metazoa</taxon>
        <taxon>Ecdysozoa</taxon>
        <taxon>Arthropoda</taxon>
        <taxon>Hexapoda</taxon>
        <taxon>Insecta</taxon>
        <taxon>Pterygota</taxon>
        <taxon>Neoptera</taxon>
        <taxon>Endopterygota</taxon>
        <taxon>Lepidoptera</taxon>
        <taxon>Glossata</taxon>
        <taxon>Ditrysia</taxon>
        <taxon>Pyraloidea</taxon>
        <taxon>Crambidae</taxon>
        <taxon>Pyraustinae</taxon>
        <taxon>Loxostege</taxon>
    </lineage>
</organism>
<dbReference type="InterPro" id="IPR038330">
    <property type="entry name" value="TspO/MBR-related_sf"/>
</dbReference>
<comment type="similarity">
    <text evidence="2">Belongs to the TspO/BZRP family.</text>
</comment>
<dbReference type="Proteomes" id="UP001549921">
    <property type="component" value="Unassembled WGS sequence"/>
</dbReference>
<dbReference type="Pfam" id="PF03073">
    <property type="entry name" value="TspO_MBR"/>
    <property type="match status" value="1"/>
</dbReference>
<evidence type="ECO:0000313" key="7">
    <source>
        <dbReference type="EMBL" id="KAL0811569.1"/>
    </source>
</evidence>
<keyword evidence="5 6" id="KW-0472">Membrane</keyword>
<reference evidence="7 8" key="1">
    <citation type="submission" date="2024-06" db="EMBL/GenBank/DDBJ databases">
        <title>A chromosome-level genome assembly of beet webworm, Loxostege sticticalis.</title>
        <authorList>
            <person name="Zhang Y."/>
        </authorList>
    </citation>
    <scope>NUCLEOTIDE SEQUENCE [LARGE SCALE GENOMIC DNA]</scope>
    <source>
        <strain evidence="7">AQ028</strain>
        <tissue evidence="7">Male pupae</tissue>
    </source>
</reference>
<sequence>MVNWALLAGLLIPNIVGWLGTLTMIGQVDRKDGQAWCQLLKKPTWKPPTWIFGPMWTTVYFLMGYASYLVFETACGFTQQAIIPLSLYGGQLILNWTWTPVFFGLHNIKLSFFHILAVDAAAVACTISFMFVNSTAGYLMLPYLGWLGVVSFLSYNVWQFNKDDITSA</sequence>
<dbReference type="CDD" id="cd15904">
    <property type="entry name" value="TSPO_MBR"/>
    <property type="match status" value="1"/>
</dbReference>